<gene>
    <name evidence="2" type="ORF">NCTC12420_00312</name>
</gene>
<evidence type="ECO:0000256" key="1">
    <source>
        <dbReference type="SAM" id="Phobius"/>
    </source>
</evidence>
<keyword evidence="1" id="KW-0812">Transmembrane</keyword>
<protein>
    <submittedName>
        <fullName evidence="2">Uncharacterized protein</fullName>
    </submittedName>
</protein>
<keyword evidence="1" id="KW-1133">Transmembrane helix</keyword>
<name>A0A379XJH0_SALER</name>
<sequence length="78" mass="8800">MSGVVIGVLVTGVLAISSVPVVFTTLGIIIVGLFFNYALNYLDDKIELSASLKNKLRDYLHHSKHENYVFNSHYFYSF</sequence>
<dbReference type="EMBL" id="UGYB01000001">
    <property type="protein sequence ID" value="SUI00653.1"/>
    <property type="molecule type" value="Genomic_DNA"/>
</dbReference>
<dbReference type="AlphaFoldDB" id="A0A379XJH0"/>
<accession>A0A379XJH0</accession>
<evidence type="ECO:0000313" key="3">
    <source>
        <dbReference type="Proteomes" id="UP000254220"/>
    </source>
</evidence>
<organism evidence="2 3">
    <name type="scientific">Salmonella enterica subsp. indica</name>
    <dbReference type="NCBI Taxonomy" id="59207"/>
    <lineage>
        <taxon>Bacteria</taxon>
        <taxon>Pseudomonadati</taxon>
        <taxon>Pseudomonadota</taxon>
        <taxon>Gammaproteobacteria</taxon>
        <taxon>Enterobacterales</taxon>
        <taxon>Enterobacteriaceae</taxon>
        <taxon>Salmonella</taxon>
    </lineage>
</organism>
<reference evidence="2 3" key="1">
    <citation type="submission" date="2018-06" db="EMBL/GenBank/DDBJ databases">
        <authorList>
            <consortium name="Pathogen Informatics"/>
            <person name="Doyle S."/>
        </authorList>
    </citation>
    <scope>NUCLEOTIDE SEQUENCE [LARGE SCALE GENOMIC DNA]</scope>
    <source>
        <strain evidence="2 3">NCTC12420</strain>
    </source>
</reference>
<keyword evidence="1" id="KW-0472">Membrane</keyword>
<feature type="transmembrane region" description="Helical" evidence="1">
    <location>
        <begin position="6"/>
        <end position="39"/>
    </location>
</feature>
<dbReference type="Proteomes" id="UP000254220">
    <property type="component" value="Unassembled WGS sequence"/>
</dbReference>
<proteinExistence type="predicted"/>
<evidence type="ECO:0000313" key="2">
    <source>
        <dbReference type="EMBL" id="SUI00653.1"/>
    </source>
</evidence>